<feature type="compositionally biased region" description="Low complexity" evidence="1">
    <location>
        <begin position="156"/>
        <end position="177"/>
    </location>
</feature>
<protein>
    <submittedName>
        <fullName evidence="2">Uncharacterized protein</fullName>
    </submittedName>
</protein>
<feature type="region of interest" description="Disordered" evidence="1">
    <location>
        <begin position="27"/>
        <end position="64"/>
    </location>
</feature>
<proteinExistence type="predicted"/>
<dbReference type="Proteomes" id="UP000266841">
    <property type="component" value="Unassembled WGS sequence"/>
</dbReference>
<reference evidence="2 3" key="1">
    <citation type="journal article" date="2012" name="Genome Biol.">
        <title>Genome and low-iron response of an oceanic diatom adapted to chronic iron limitation.</title>
        <authorList>
            <person name="Lommer M."/>
            <person name="Specht M."/>
            <person name="Roy A.S."/>
            <person name="Kraemer L."/>
            <person name="Andreson R."/>
            <person name="Gutowska M.A."/>
            <person name="Wolf J."/>
            <person name="Bergner S.V."/>
            <person name="Schilhabel M.B."/>
            <person name="Klostermeier U.C."/>
            <person name="Beiko R.G."/>
            <person name="Rosenstiel P."/>
            <person name="Hippler M."/>
            <person name="Laroche J."/>
        </authorList>
    </citation>
    <scope>NUCLEOTIDE SEQUENCE [LARGE SCALE GENOMIC DNA]</scope>
    <source>
        <strain evidence="2 3">CCMP1005</strain>
    </source>
</reference>
<comment type="caution">
    <text evidence="2">The sequence shown here is derived from an EMBL/GenBank/DDBJ whole genome shotgun (WGS) entry which is preliminary data.</text>
</comment>
<dbReference type="AlphaFoldDB" id="K0S5V2"/>
<name>K0S5V2_THAOC</name>
<gene>
    <name evidence="2" type="ORF">THAOC_19419</name>
</gene>
<keyword evidence="3" id="KW-1185">Reference proteome</keyword>
<sequence length="177" mass="18051">TQYPTVLRTPRPVSSAGDIVAEVVSGTHNAVGGGPPDEQAGDGLGRQRPGGRRTGGTAGGRRSQTQWHLTNDLYLHGFLRSSYYCGARFRFDASTCASARPCPAGRHGDCPGGEHCFPDTPCADLIDGGGGGGGGDGADDGAPSPTSGDSARRTGYRASSSSRARRTTTVPSASSAR</sequence>
<feature type="non-terminal residue" evidence="2">
    <location>
        <position position="1"/>
    </location>
</feature>
<feature type="compositionally biased region" description="Gly residues" evidence="1">
    <location>
        <begin position="127"/>
        <end position="136"/>
    </location>
</feature>
<evidence type="ECO:0000313" key="2">
    <source>
        <dbReference type="EMBL" id="EJK60259.1"/>
    </source>
</evidence>
<feature type="region of interest" description="Disordered" evidence="1">
    <location>
        <begin position="127"/>
        <end position="177"/>
    </location>
</feature>
<evidence type="ECO:0000313" key="3">
    <source>
        <dbReference type="Proteomes" id="UP000266841"/>
    </source>
</evidence>
<evidence type="ECO:0000256" key="1">
    <source>
        <dbReference type="SAM" id="MobiDB-lite"/>
    </source>
</evidence>
<dbReference type="EMBL" id="AGNL01021323">
    <property type="protein sequence ID" value="EJK60259.1"/>
    <property type="molecule type" value="Genomic_DNA"/>
</dbReference>
<accession>K0S5V2</accession>
<organism evidence="2 3">
    <name type="scientific">Thalassiosira oceanica</name>
    <name type="common">Marine diatom</name>
    <dbReference type="NCBI Taxonomy" id="159749"/>
    <lineage>
        <taxon>Eukaryota</taxon>
        <taxon>Sar</taxon>
        <taxon>Stramenopiles</taxon>
        <taxon>Ochrophyta</taxon>
        <taxon>Bacillariophyta</taxon>
        <taxon>Coscinodiscophyceae</taxon>
        <taxon>Thalassiosirophycidae</taxon>
        <taxon>Thalassiosirales</taxon>
        <taxon>Thalassiosiraceae</taxon>
        <taxon>Thalassiosira</taxon>
    </lineage>
</organism>